<keyword evidence="5" id="KW-0131">Cell cycle</keyword>
<dbReference type="OMA" id="NWTQKGD"/>
<dbReference type="AlphaFoldDB" id="A0A0N4W5V0"/>
<feature type="region of interest" description="Disordered" evidence="6">
    <location>
        <begin position="12"/>
        <end position="34"/>
    </location>
</feature>
<reference evidence="9" key="1">
    <citation type="submission" date="2017-02" db="UniProtKB">
        <authorList>
            <consortium name="WormBaseParasite"/>
        </authorList>
    </citation>
    <scope>IDENTIFICATION</scope>
</reference>
<comment type="subcellular location">
    <subcellularLocation>
        <location evidence="1">Nucleus</location>
    </subcellularLocation>
</comment>
<dbReference type="GO" id="GO:0031261">
    <property type="term" value="C:DNA replication preinitiation complex"/>
    <property type="evidence" value="ECO:0007669"/>
    <property type="project" value="TreeGrafter"/>
</dbReference>
<evidence type="ECO:0000256" key="1">
    <source>
        <dbReference type="ARBA" id="ARBA00004123"/>
    </source>
</evidence>
<evidence type="ECO:0000313" key="9">
    <source>
        <dbReference type="WBParaSite" id="HPLM_0000537901-mRNA-1"/>
    </source>
</evidence>
<feature type="region of interest" description="Disordered" evidence="6">
    <location>
        <begin position="147"/>
        <end position="173"/>
    </location>
</feature>
<gene>
    <name evidence="7" type="ORF">HPLM_LOCUS5371</name>
</gene>
<dbReference type="PANTHER" id="PTHR10507">
    <property type="entry name" value="CDC45-RELATED PROTEIN"/>
    <property type="match status" value="1"/>
</dbReference>
<accession>A0A0N4W5V0</accession>
<evidence type="ECO:0000256" key="5">
    <source>
        <dbReference type="ARBA" id="ARBA00023306"/>
    </source>
</evidence>
<dbReference type="STRING" id="6290.A0A0N4W5V0"/>
<evidence type="ECO:0000256" key="6">
    <source>
        <dbReference type="SAM" id="MobiDB-lite"/>
    </source>
</evidence>
<keyword evidence="8" id="KW-1185">Reference proteome</keyword>
<dbReference type="GO" id="GO:1902977">
    <property type="term" value="P:mitotic DNA replication preinitiation complex assembly"/>
    <property type="evidence" value="ECO:0007669"/>
    <property type="project" value="TreeGrafter"/>
</dbReference>
<dbReference type="InterPro" id="IPR003874">
    <property type="entry name" value="CDC45"/>
</dbReference>
<dbReference type="PANTHER" id="PTHR10507:SF0">
    <property type="entry name" value="CELL DIVISION CONTROL PROTEIN 45 HOMOLOG"/>
    <property type="match status" value="1"/>
</dbReference>
<dbReference type="Proteomes" id="UP000268014">
    <property type="component" value="Unassembled WGS sequence"/>
</dbReference>
<comment type="similarity">
    <text evidence="2">Belongs to the CDC45 family.</text>
</comment>
<dbReference type="GO" id="GO:0006270">
    <property type="term" value="P:DNA replication initiation"/>
    <property type="evidence" value="ECO:0007669"/>
    <property type="project" value="InterPro"/>
</dbReference>
<keyword evidence="4" id="KW-0539">Nucleus</keyword>
<organism evidence="9">
    <name type="scientific">Haemonchus placei</name>
    <name type="common">Barber's pole worm</name>
    <dbReference type="NCBI Taxonomy" id="6290"/>
    <lineage>
        <taxon>Eukaryota</taxon>
        <taxon>Metazoa</taxon>
        <taxon>Ecdysozoa</taxon>
        <taxon>Nematoda</taxon>
        <taxon>Chromadorea</taxon>
        <taxon>Rhabditida</taxon>
        <taxon>Rhabditina</taxon>
        <taxon>Rhabditomorpha</taxon>
        <taxon>Strongyloidea</taxon>
        <taxon>Trichostrongylidae</taxon>
        <taxon>Haemonchus</taxon>
    </lineage>
</organism>
<evidence type="ECO:0000313" key="7">
    <source>
        <dbReference type="EMBL" id="VDO25770.1"/>
    </source>
</evidence>
<name>A0A0N4W5V0_HAEPC</name>
<dbReference type="WBParaSite" id="HPLM_0000537901-mRNA-1">
    <property type="protein sequence ID" value="HPLM_0000537901-mRNA-1"/>
    <property type="gene ID" value="HPLM_0000537901"/>
</dbReference>
<evidence type="ECO:0000256" key="3">
    <source>
        <dbReference type="ARBA" id="ARBA00022705"/>
    </source>
</evidence>
<dbReference type="GO" id="GO:0003688">
    <property type="term" value="F:DNA replication origin binding"/>
    <property type="evidence" value="ECO:0007669"/>
    <property type="project" value="TreeGrafter"/>
</dbReference>
<dbReference type="Pfam" id="PF02724">
    <property type="entry name" value="CDC45"/>
    <property type="match status" value="2"/>
</dbReference>
<evidence type="ECO:0000313" key="8">
    <source>
        <dbReference type="Proteomes" id="UP000268014"/>
    </source>
</evidence>
<dbReference type="EMBL" id="UZAF01016326">
    <property type="protein sequence ID" value="VDO25770.1"/>
    <property type="molecule type" value="Genomic_DNA"/>
</dbReference>
<dbReference type="GO" id="GO:0003697">
    <property type="term" value="F:single-stranded DNA binding"/>
    <property type="evidence" value="ECO:0007669"/>
    <property type="project" value="TreeGrafter"/>
</dbReference>
<reference evidence="7 8" key="2">
    <citation type="submission" date="2018-11" db="EMBL/GenBank/DDBJ databases">
        <authorList>
            <consortium name="Pathogen Informatics"/>
        </authorList>
    </citation>
    <scope>NUCLEOTIDE SEQUENCE [LARGE SCALE GENOMIC DNA]</scope>
    <source>
        <strain evidence="7 8">MHpl1</strain>
    </source>
</reference>
<protein>
    <submittedName>
        <fullName evidence="9">CDC45-like protein</fullName>
    </submittedName>
</protein>
<proteinExistence type="inferred from homology"/>
<feature type="compositionally biased region" description="Acidic residues" evidence="6">
    <location>
        <begin position="150"/>
        <end position="166"/>
    </location>
</feature>
<dbReference type="GO" id="GO:0000727">
    <property type="term" value="P:double-strand break repair via break-induced replication"/>
    <property type="evidence" value="ECO:0007669"/>
    <property type="project" value="TreeGrafter"/>
</dbReference>
<evidence type="ECO:0000256" key="4">
    <source>
        <dbReference type="ARBA" id="ARBA00023242"/>
    </source>
</evidence>
<evidence type="ECO:0000256" key="2">
    <source>
        <dbReference type="ARBA" id="ARBA00010727"/>
    </source>
</evidence>
<feature type="compositionally biased region" description="Basic and acidic residues" evidence="6">
    <location>
        <begin position="22"/>
        <end position="34"/>
    </location>
</feature>
<sequence>MCLRDQIIPKSKLPENLPRGQKSRESSPSRRGRTGEVVRRLYTLVNISTFQQLFICDDVSFSAVPVNGWDALDRTFREHYDQSPTIVLLNCGGNRSLQDMQIPEGSKVFIVDSRRPFHHENIFEGQQIMVLVDSAEVPKLNIPDMSSVIENEESEESEDEEDEEQGEGTTRMQKIERRLLKKEAKKQWLKRRKNILWKYYENAWYSISSAVRMLELAAALNKATPEFLWVAAVGLNSQWTDRVITIEAYHDVCIDRMRPFIQRFSPRNSGAKADDLLRVSFEKELPLAMYSHWSLYRAMAVNEYFSCKTRNWTQKGDSEVKHLLANLGLTLNETRQKFEAMNSTRRKEVIQTLEKEMTPSFASFIAHFGYSSRVSAADVARGLAARLESPRRIPLVERFESARGILRCFMKCHQDYGPLVKCFDLYKMGLESVWSLVAAAVNQQEILPIGPFFLHTSTNPCDEIMDSRHFLFLFTTFLQRAFCSVRRSRDRTTKPFVVSQALAGDMQGWHIVTGVMPLDTVYTDAQLMSFMGRAFERAAEQAHLDVRRDNFDPNVVLVRSEDRSRFFDLLQAVMEIES</sequence>
<dbReference type="OrthoDB" id="10258882at2759"/>
<dbReference type="GO" id="GO:0003682">
    <property type="term" value="F:chromatin binding"/>
    <property type="evidence" value="ECO:0007669"/>
    <property type="project" value="TreeGrafter"/>
</dbReference>
<keyword evidence="3" id="KW-0235">DNA replication</keyword>